<dbReference type="EMBL" id="JARK01000073">
    <property type="protein sequence ID" value="EYC44061.1"/>
    <property type="molecule type" value="Genomic_DNA"/>
</dbReference>
<accession>A0A016WWX4</accession>
<evidence type="ECO:0000313" key="1">
    <source>
        <dbReference type="EMBL" id="EYC44061.1"/>
    </source>
</evidence>
<keyword evidence="2" id="KW-1185">Reference proteome</keyword>
<comment type="caution">
    <text evidence="1">The sequence shown here is derived from an EMBL/GenBank/DDBJ whole genome shotgun (WGS) entry which is preliminary data.</text>
</comment>
<gene>
    <name evidence="1" type="primary">Acey_s0473.g2100</name>
    <name evidence="1" type="ORF">Y032_0473g2100</name>
</gene>
<evidence type="ECO:0000313" key="2">
    <source>
        <dbReference type="Proteomes" id="UP000024635"/>
    </source>
</evidence>
<reference evidence="2" key="1">
    <citation type="journal article" date="2015" name="Nat. Genet.">
        <title>The genome and transcriptome of the zoonotic hookworm Ancylostoma ceylanicum identify infection-specific gene families.</title>
        <authorList>
            <person name="Schwarz E.M."/>
            <person name="Hu Y."/>
            <person name="Antoshechkin I."/>
            <person name="Miller M.M."/>
            <person name="Sternberg P.W."/>
            <person name="Aroian R.V."/>
        </authorList>
    </citation>
    <scope>NUCLEOTIDE SEQUENCE</scope>
    <source>
        <strain evidence="2">HY135</strain>
    </source>
</reference>
<organism evidence="1 2">
    <name type="scientific">Ancylostoma ceylanicum</name>
    <dbReference type="NCBI Taxonomy" id="53326"/>
    <lineage>
        <taxon>Eukaryota</taxon>
        <taxon>Metazoa</taxon>
        <taxon>Ecdysozoa</taxon>
        <taxon>Nematoda</taxon>
        <taxon>Chromadorea</taxon>
        <taxon>Rhabditida</taxon>
        <taxon>Rhabditina</taxon>
        <taxon>Rhabditomorpha</taxon>
        <taxon>Strongyloidea</taxon>
        <taxon>Ancylostomatidae</taxon>
        <taxon>Ancylostomatinae</taxon>
        <taxon>Ancylostoma</taxon>
    </lineage>
</organism>
<name>A0A016WWX4_9BILA</name>
<sequence>MCYKEMCHEISHWYASIPTSQGVQDVVIATVCVEKFDLYMICCLSLLSKRGSLYQIFEHITLYMLCAATNELYVSNHKLYNNFLTCCIYFL</sequence>
<dbReference type="AlphaFoldDB" id="A0A016WWX4"/>
<protein>
    <submittedName>
        <fullName evidence="1">Uncharacterized protein</fullName>
    </submittedName>
</protein>
<dbReference type="Proteomes" id="UP000024635">
    <property type="component" value="Unassembled WGS sequence"/>
</dbReference>
<proteinExistence type="predicted"/>